<evidence type="ECO:0000256" key="4">
    <source>
        <dbReference type="ARBA" id="ARBA00022525"/>
    </source>
</evidence>
<dbReference type="Gene3D" id="3.30.2460.20">
    <property type="match status" value="1"/>
</dbReference>
<reference evidence="11 12" key="1">
    <citation type="submission" date="2017-03" db="EMBL/GenBank/DDBJ databases">
        <title>Genome of the blue death feigning beetle - Asbolus verrucosus.</title>
        <authorList>
            <person name="Rider S.D."/>
        </authorList>
    </citation>
    <scope>NUCLEOTIDE SEQUENCE [LARGE SCALE GENOMIC DNA]</scope>
    <source>
        <strain evidence="11">Butters</strain>
        <tissue evidence="11">Head and leg muscle</tissue>
    </source>
</reference>
<dbReference type="InterPro" id="IPR018161">
    <property type="entry name" value="Wnt_CS"/>
</dbReference>
<evidence type="ECO:0000256" key="1">
    <source>
        <dbReference type="ARBA" id="ARBA00004498"/>
    </source>
</evidence>
<dbReference type="PRINTS" id="PR01349">
    <property type="entry name" value="WNTPROTEIN"/>
</dbReference>
<dbReference type="GO" id="GO:0030182">
    <property type="term" value="P:neuron differentiation"/>
    <property type="evidence" value="ECO:0007669"/>
    <property type="project" value="TreeGrafter"/>
</dbReference>
<evidence type="ECO:0000256" key="2">
    <source>
        <dbReference type="ARBA" id="ARBA00005683"/>
    </source>
</evidence>
<dbReference type="Proteomes" id="UP000292052">
    <property type="component" value="Unassembled WGS sequence"/>
</dbReference>
<comment type="similarity">
    <text evidence="2 9">Belongs to the Wnt family.</text>
</comment>
<evidence type="ECO:0000313" key="11">
    <source>
        <dbReference type="EMBL" id="RZC00560.1"/>
    </source>
</evidence>
<feature type="compositionally biased region" description="Low complexity" evidence="10">
    <location>
        <begin position="80"/>
        <end position="93"/>
    </location>
</feature>
<dbReference type="AlphaFoldDB" id="A0A482VF69"/>
<dbReference type="Pfam" id="PF00110">
    <property type="entry name" value="wnt"/>
    <property type="match status" value="1"/>
</dbReference>
<feature type="region of interest" description="Disordered" evidence="10">
    <location>
        <begin position="75"/>
        <end position="113"/>
    </location>
</feature>
<dbReference type="GO" id="GO:0060560">
    <property type="term" value="P:developmental growth involved in morphogenesis"/>
    <property type="evidence" value="ECO:0007669"/>
    <property type="project" value="UniProtKB-ARBA"/>
</dbReference>
<dbReference type="PROSITE" id="PS00246">
    <property type="entry name" value="WNT1"/>
    <property type="match status" value="1"/>
</dbReference>
<proteinExistence type="inferred from homology"/>
<keyword evidence="6 9" id="KW-0879">Wnt signaling pathway</keyword>
<dbReference type="GO" id="GO:0005109">
    <property type="term" value="F:frizzled binding"/>
    <property type="evidence" value="ECO:0007669"/>
    <property type="project" value="TreeGrafter"/>
</dbReference>
<evidence type="ECO:0000256" key="5">
    <source>
        <dbReference type="ARBA" id="ARBA00022530"/>
    </source>
</evidence>
<dbReference type="FunFam" id="3.30.2460.20:FF:000001">
    <property type="entry name" value="Wnt homolog"/>
    <property type="match status" value="1"/>
</dbReference>
<dbReference type="InterPro" id="IPR005817">
    <property type="entry name" value="Wnt"/>
</dbReference>
<comment type="subcellular location">
    <subcellularLocation>
        <location evidence="1 9">Secreted</location>
        <location evidence="1 9">Extracellular space</location>
        <location evidence="1 9">Extracellular matrix</location>
    </subcellularLocation>
</comment>
<dbReference type="PANTHER" id="PTHR12027">
    <property type="entry name" value="WNT RELATED"/>
    <property type="match status" value="1"/>
</dbReference>
<dbReference type="GO" id="GO:0045165">
    <property type="term" value="P:cell fate commitment"/>
    <property type="evidence" value="ECO:0007669"/>
    <property type="project" value="TreeGrafter"/>
</dbReference>
<evidence type="ECO:0000256" key="8">
    <source>
        <dbReference type="ARBA" id="ARBA00023288"/>
    </source>
</evidence>
<keyword evidence="12" id="KW-1185">Reference proteome</keyword>
<sequence>MTLYYLPRQLHNGKIDDNVEQNAVADNMQVKCKCHGLSGSCELKTCWRAVPDFRVVGKTLKEKFKSAVLVDQSNLANRDSQNFPSNQNSSSANQKKRKQRLRLKQWTPHKKKHKRGLRNELLYYEKSPNFCESDQSLDVWGTAGRSCNRTNSDHGSCSTLCCGRGYNLIKRRRTETCNCRFHWCCTVECQNCTIEEWISICK</sequence>
<comment type="caution">
    <text evidence="11">The sequence shown here is derived from an EMBL/GenBank/DDBJ whole genome shotgun (WGS) entry which is preliminary data.</text>
</comment>
<dbReference type="GO" id="GO:0000902">
    <property type="term" value="P:cell morphogenesis"/>
    <property type="evidence" value="ECO:0007669"/>
    <property type="project" value="UniProtKB-ARBA"/>
</dbReference>
<comment type="function">
    <text evidence="9">Ligand for members of the frizzled family of seven transmembrane receptors.</text>
</comment>
<evidence type="ECO:0000256" key="6">
    <source>
        <dbReference type="ARBA" id="ARBA00022687"/>
    </source>
</evidence>
<keyword evidence="5" id="KW-0272">Extracellular matrix</keyword>
<dbReference type="GO" id="GO:0060070">
    <property type="term" value="P:canonical Wnt signaling pathway"/>
    <property type="evidence" value="ECO:0007669"/>
    <property type="project" value="TreeGrafter"/>
</dbReference>
<keyword evidence="8" id="KW-0449">Lipoprotein</keyword>
<keyword evidence="4" id="KW-0964">Secreted</keyword>
<name>A0A482VF69_ASBVE</name>
<dbReference type="EMBL" id="QDEB01105992">
    <property type="protein sequence ID" value="RZC00560.1"/>
    <property type="molecule type" value="Genomic_DNA"/>
</dbReference>
<organism evidence="11 12">
    <name type="scientific">Asbolus verrucosus</name>
    <name type="common">Desert ironclad beetle</name>
    <dbReference type="NCBI Taxonomy" id="1661398"/>
    <lineage>
        <taxon>Eukaryota</taxon>
        <taxon>Metazoa</taxon>
        <taxon>Ecdysozoa</taxon>
        <taxon>Arthropoda</taxon>
        <taxon>Hexapoda</taxon>
        <taxon>Insecta</taxon>
        <taxon>Pterygota</taxon>
        <taxon>Neoptera</taxon>
        <taxon>Endopterygota</taxon>
        <taxon>Coleoptera</taxon>
        <taxon>Polyphaga</taxon>
        <taxon>Cucujiformia</taxon>
        <taxon>Tenebrionidae</taxon>
        <taxon>Pimeliinae</taxon>
        <taxon>Asbolus</taxon>
    </lineage>
</organism>
<keyword evidence="3 9" id="KW-0217">Developmental protein</keyword>
<keyword evidence="7" id="KW-1015">Disulfide bond</keyword>
<evidence type="ECO:0000256" key="9">
    <source>
        <dbReference type="RuleBase" id="RU003500"/>
    </source>
</evidence>
<feature type="compositionally biased region" description="Basic residues" evidence="10">
    <location>
        <begin position="94"/>
        <end position="113"/>
    </location>
</feature>
<dbReference type="OrthoDB" id="5945655at2759"/>
<evidence type="ECO:0000256" key="10">
    <source>
        <dbReference type="SAM" id="MobiDB-lite"/>
    </source>
</evidence>
<dbReference type="InterPro" id="IPR043158">
    <property type="entry name" value="Wnt_C"/>
</dbReference>
<dbReference type="GO" id="GO:0005615">
    <property type="term" value="C:extracellular space"/>
    <property type="evidence" value="ECO:0007669"/>
    <property type="project" value="TreeGrafter"/>
</dbReference>
<dbReference type="STRING" id="1661398.A0A482VF69"/>
<dbReference type="SMART" id="SM00097">
    <property type="entry name" value="WNT1"/>
    <property type="match status" value="1"/>
</dbReference>
<accession>A0A482VF69</accession>
<gene>
    <name evidence="11" type="ORF">BDFB_013328</name>
</gene>
<dbReference type="GO" id="GO:0005125">
    <property type="term" value="F:cytokine activity"/>
    <property type="evidence" value="ECO:0007669"/>
    <property type="project" value="TreeGrafter"/>
</dbReference>
<evidence type="ECO:0000313" key="12">
    <source>
        <dbReference type="Proteomes" id="UP000292052"/>
    </source>
</evidence>
<evidence type="ECO:0000256" key="3">
    <source>
        <dbReference type="ARBA" id="ARBA00022473"/>
    </source>
</evidence>
<protein>
    <recommendedName>
        <fullName evidence="9">Protein Wnt</fullName>
    </recommendedName>
</protein>
<dbReference type="GO" id="GO:0007517">
    <property type="term" value="P:muscle organ development"/>
    <property type="evidence" value="ECO:0007669"/>
    <property type="project" value="UniProtKB-ARBA"/>
</dbReference>
<dbReference type="PANTHER" id="PTHR12027:SF98">
    <property type="entry name" value="PROTEIN WNT"/>
    <property type="match status" value="1"/>
</dbReference>
<evidence type="ECO:0000256" key="7">
    <source>
        <dbReference type="ARBA" id="ARBA00023157"/>
    </source>
</evidence>